<dbReference type="PATRIC" id="fig|396597.7.peg.534"/>
<dbReference type="EMBL" id="ABLK01000473">
    <property type="protein sequence ID" value="EDT37421.1"/>
    <property type="molecule type" value="Genomic_DNA"/>
</dbReference>
<feature type="region of interest" description="Disordered" evidence="1">
    <location>
        <begin position="1"/>
        <end position="50"/>
    </location>
</feature>
<name>B1TG83_9BURK</name>
<comment type="caution">
    <text evidence="2">The sequence shown here is derived from an EMBL/GenBank/DDBJ whole genome shotgun (WGS) entry which is preliminary data.</text>
</comment>
<feature type="compositionally biased region" description="Basic and acidic residues" evidence="1">
    <location>
        <begin position="1"/>
        <end position="35"/>
    </location>
</feature>
<reference evidence="2 3" key="1">
    <citation type="submission" date="2008-03" db="EMBL/GenBank/DDBJ databases">
        <title>Sequencing of the draft genome and assembly of Burkholderia ambifaria MEX-5.</title>
        <authorList>
            <consortium name="US DOE Joint Genome Institute (JGI-PGF)"/>
            <person name="Copeland A."/>
            <person name="Lucas S."/>
            <person name="Lapidus A."/>
            <person name="Glavina del Rio T."/>
            <person name="Dalin E."/>
            <person name="Tice H."/>
            <person name="Bruce D."/>
            <person name="Goodwin L."/>
            <person name="Pitluck S."/>
            <person name="Larimer F."/>
            <person name="Land M.L."/>
            <person name="Hauser L."/>
            <person name="Tiedje J."/>
            <person name="Richardson P."/>
        </authorList>
    </citation>
    <scope>NUCLEOTIDE SEQUENCE [LARGE SCALE GENOMIC DNA]</scope>
    <source>
        <strain evidence="2 3">MEX-5</strain>
    </source>
</reference>
<accession>B1TG83</accession>
<protein>
    <submittedName>
        <fullName evidence="2">Uncharacterized protein</fullName>
    </submittedName>
</protein>
<evidence type="ECO:0000256" key="1">
    <source>
        <dbReference type="SAM" id="MobiDB-lite"/>
    </source>
</evidence>
<evidence type="ECO:0000313" key="3">
    <source>
        <dbReference type="Proteomes" id="UP000004814"/>
    </source>
</evidence>
<gene>
    <name evidence="2" type="ORF">BamMEX5DRAFT_6799</name>
</gene>
<sequence>MFKMSEAKKTEAKKKQIEGHRATTIDEIHRTDSDPRTPSGSARAISHHSTGVATPLTSIAGKSAEPASDMQVIRRKYVSNINSTRRINPIEFQLQNLEILAPIGKKEMVTAKLIIDNMRLLYRPENIIGYTQVDAGTLPTIYYKYAGLHGHLTQNHQDAENIGFALPLASRNYIFENRRHGDGDIKLYEEYSEAKLQHRSRSAFISISNISDEKFFELVLAGEKKHRLKSRYTGRYSFSALRQMSGAK</sequence>
<evidence type="ECO:0000313" key="2">
    <source>
        <dbReference type="EMBL" id="EDT37421.1"/>
    </source>
</evidence>
<dbReference type="Proteomes" id="UP000004814">
    <property type="component" value="Unassembled WGS sequence"/>
</dbReference>
<organism evidence="2 3">
    <name type="scientific">Burkholderia ambifaria MEX-5</name>
    <dbReference type="NCBI Taxonomy" id="396597"/>
    <lineage>
        <taxon>Bacteria</taxon>
        <taxon>Pseudomonadati</taxon>
        <taxon>Pseudomonadota</taxon>
        <taxon>Betaproteobacteria</taxon>
        <taxon>Burkholderiales</taxon>
        <taxon>Burkholderiaceae</taxon>
        <taxon>Burkholderia</taxon>
        <taxon>Burkholderia cepacia complex</taxon>
    </lineage>
</organism>
<proteinExistence type="predicted"/>
<dbReference type="RefSeq" id="WP_006762519.1">
    <property type="nucleotide sequence ID" value="NZ_ABLK01000473.1"/>
</dbReference>
<dbReference type="AlphaFoldDB" id="B1TG83"/>